<dbReference type="EMBL" id="CAJNOR010000678">
    <property type="protein sequence ID" value="CAF0979259.1"/>
    <property type="molecule type" value="Genomic_DNA"/>
</dbReference>
<protein>
    <recommendedName>
        <fullName evidence="7">Small ribosomal subunit protein mS26</fullName>
    </recommendedName>
    <alternativeName>
        <fullName evidence="8">28S ribosomal protein S26, mitochondrial</fullName>
    </alternativeName>
</protein>
<gene>
    <name evidence="10" type="ORF">XAT740_LOCUS12092</name>
</gene>
<name>A0A814F7Q8_ADIRI</name>
<dbReference type="InterPro" id="IPR026140">
    <property type="entry name" value="Ribosomal_mS26"/>
</dbReference>
<evidence type="ECO:0000313" key="11">
    <source>
        <dbReference type="Proteomes" id="UP000663828"/>
    </source>
</evidence>
<feature type="region of interest" description="Disordered" evidence="9">
    <location>
        <begin position="181"/>
        <end position="221"/>
    </location>
</feature>
<dbReference type="Pfam" id="PF14943">
    <property type="entry name" value="MRP-S26"/>
    <property type="match status" value="1"/>
</dbReference>
<dbReference type="Proteomes" id="UP000663828">
    <property type="component" value="Unassembled WGS sequence"/>
</dbReference>
<evidence type="ECO:0000256" key="6">
    <source>
        <dbReference type="ARBA" id="ARBA00023274"/>
    </source>
</evidence>
<comment type="similarity">
    <text evidence="2">Belongs to the mitochondrion-specific ribosomal protein mS26 family.</text>
</comment>
<evidence type="ECO:0000256" key="8">
    <source>
        <dbReference type="ARBA" id="ARBA00035344"/>
    </source>
</evidence>
<evidence type="ECO:0000256" key="1">
    <source>
        <dbReference type="ARBA" id="ARBA00004173"/>
    </source>
</evidence>
<dbReference type="PANTHER" id="PTHR21035:SF2">
    <property type="entry name" value="SMALL RIBOSOMAL SUBUNIT PROTEIN MS26"/>
    <property type="match status" value="1"/>
</dbReference>
<comment type="subcellular location">
    <subcellularLocation>
        <location evidence="1">Mitochondrion</location>
    </subcellularLocation>
</comment>
<comment type="caution">
    <text evidence="10">The sequence shown here is derived from an EMBL/GenBank/DDBJ whole genome shotgun (WGS) entry which is preliminary data.</text>
</comment>
<evidence type="ECO:0000256" key="2">
    <source>
        <dbReference type="ARBA" id="ARBA00009672"/>
    </source>
</evidence>
<evidence type="ECO:0000256" key="9">
    <source>
        <dbReference type="SAM" id="MobiDB-lite"/>
    </source>
</evidence>
<reference evidence="10" key="1">
    <citation type="submission" date="2021-02" db="EMBL/GenBank/DDBJ databases">
        <authorList>
            <person name="Nowell W R."/>
        </authorList>
    </citation>
    <scope>NUCLEOTIDE SEQUENCE</scope>
</reference>
<proteinExistence type="inferred from homology"/>
<dbReference type="GO" id="GO:0005763">
    <property type="term" value="C:mitochondrial small ribosomal subunit"/>
    <property type="evidence" value="ECO:0007669"/>
    <property type="project" value="InterPro"/>
</dbReference>
<evidence type="ECO:0000256" key="7">
    <source>
        <dbReference type="ARBA" id="ARBA00035138"/>
    </source>
</evidence>
<keyword evidence="11" id="KW-1185">Reference proteome</keyword>
<keyword evidence="5" id="KW-0496">Mitochondrion</keyword>
<evidence type="ECO:0000256" key="3">
    <source>
        <dbReference type="ARBA" id="ARBA00022946"/>
    </source>
</evidence>
<sequence>MTTIRLKLPSNLYRPWKPLYRQRSKKQKDPPAPYTPLEQQIYDNAKVKFDERVNILKAIFTKETQSLSTKSRFAQLQLKAEEQEFRQLINMVNKENERLLTMRREDERVALEEEERIRSQVLNVLSEKEFREHLNVEEEVKQMKNESRSWINPNDLSREIERMLNEKHNYNFSIDLAGKKRTQSGKEIVEDNKSKLVSISPFESEPKNVTRKPPGASKYEE</sequence>
<keyword evidence="4" id="KW-0689">Ribosomal protein</keyword>
<evidence type="ECO:0000313" key="10">
    <source>
        <dbReference type="EMBL" id="CAF0979259.1"/>
    </source>
</evidence>
<dbReference type="AlphaFoldDB" id="A0A814F7Q8"/>
<evidence type="ECO:0000256" key="5">
    <source>
        <dbReference type="ARBA" id="ARBA00023128"/>
    </source>
</evidence>
<evidence type="ECO:0000256" key="4">
    <source>
        <dbReference type="ARBA" id="ARBA00022980"/>
    </source>
</evidence>
<organism evidence="10 11">
    <name type="scientific">Adineta ricciae</name>
    <name type="common">Rotifer</name>
    <dbReference type="NCBI Taxonomy" id="249248"/>
    <lineage>
        <taxon>Eukaryota</taxon>
        <taxon>Metazoa</taxon>
        <taxon>Spiralia</taxon>
        <taxon>Gnathifera</taxon>
        <taxon>Rotifera</taxon>
        <taxon>Eurotatoria</taxon>
        <taxon>Bdelloidea</taxon>
        <taxon>Adinetida</taxon>
        <taxon>Adinetidae</taxon>
        <taxon>Adineta</taxon>
    </lineage>
</organism>
<keyword evidence="6" id="KW-0687">Ribonucleoprotein</keyword>
<accession>A0A814F7Q8</accession>
<dbReference type="PANTHER" id="PTHR21035">
    <property type="entry name" value="28S RIBOSOMAL PROTEIN S26, MITOCHONDRIAL"/>
    <property type="match status" value="1"/>
</dbReference>
<keyword evidence="3" id="KW-0809">Transit peptide</keyword>